<evidence type="ECO:0000256" key="2">
    <source>
        <dbReference type="SAM" id="Phobius"/>
    </source>
</evidence>
<feature type="compositionally biased region" description="Polar residues" evidence="1">
    <location>
        <begin position="1262"/>
        <end position="1274"/>
    </location>
</feature>
<keyword evidence="2" id="KW-0472">Membrane</keyword>
<feature type="transmembrane region" description="Helical" evidence="2">
    <location>
        <begin position="106"/>
        <end position="128"/>
    </location>
</feature>
<feature type="compositionally biased region" description="Low complexity" evidence="1">
    <location>
        <begin position="1135"/>
        <end position="1146"/>
    </location>
</feature>
<feature type="transmembrane region" description="Helical" evidence="2">
    <location>
        <begin position="12"/>
        <end position="32"/>
    </location>
</feature>
<feature type="compositionally biased region" description="Basic and acidic residues" evidence="1">
    <location>
        <begin position="542"/>
        <end position="551"/>
    </location>
</feature>
<feature type="compositionally biased region" description="Polar residues" evidence="1">
    <location>
        <begin position="1315"/>
        <end position="1339"/>
    </location>
</feature>
<dbReference type="OrthoDB" id="2446123at2759"/>
<feature type="compositionally biased region" description="Polar residues" evidence="1">
    <location>
        <begin position="753"/>
        <end position="782"/>
    </location>
</feature>
<comment type="caution">
    <text evidence="3">The sequence shown here is derived from an EMBL/GenBank/DDBJ whole genome shotgun (WGS) entry which is preliminary data.</text>
</comment>
<gene>
    <name evidence="3" type="ORF">BG011_002367</name>
</gene>
<feature type="compositionally biased region" description="Pro residues" evidence="1">
    <location>
        <begin position="512"/>
        <end position="525"/>
    </location>
</feature>
<protein>
    <submittedName>
        <fullName evidence="3">Uncharacterized protein</fullName>
    </submittedName>
</protein>
<feature type="region of interest" description="Disordered" evidence="1">
    <location>
        <begin position="879"/>
        <end position="1056"/>
    </location>
</feature>
<feature type="region of interest" description="Disordered" evidence="1">
    <location>
        <begin position="1252"/>
        <end position="1339"/>
    </location>
</feature>
<feature type="compositionally biased region" description="Polar residues" evidence="1">
    <location>
        <begin position="493"/>
        <end position="504"/>
    </location>
</feature>
<feature type="transmembrane region" description="Helical" evidence="2">
    <location>
        <begin position="148"/>
        <end position="168"/>
    </location>
</feature>
<dbReference type="EMBL" id="JAAAJA010000174">
    <property type="protein sequence ID" value="KAG0259795.1"/>
    <property type="molecule type" value="Genomic_DNA"/>
</dbReference>
<feature type="region of interest" description="Disordered" evidence="1">
    <location>
        <begin position="1092"/>
        <end position="1184"/>
    </location>
</feature>
<keyword evidence="4" id="KW-1185">Reference proteome</keyword>
<keyword evidence="2" id="KW-1133">Transmembrane helix</keyword>
<feature type="region of interest" description="Disordered" evidence="1">
    <location>
        <begin position="443"/>
        <end position="473"/>
    </location>
</feature>
<feature type="compositionally biased region" description="Basic and acidic residues" evidence="1">
    <location>
        <begin position="447"/>
        <end position="457"/>
    </location>
</feature>
<evidence type="ECO:0000256" key="1">
    <source>
        <dbReference type="SAM" id="MobiDB-lite"/>
    </source>
</evidence>
<feature type="region of interest" description="Disordered" evidence="1">
    <location>
        <begin position="488"/>
        <end position="556"/>
    </location>
</feature>
<feature type="compositionally biased region" description="Polar residues" evidence="1">
    <location>
        <begin position="1003"/>
        <end position="1017"/>
    </location>
</feature>
<organism evidence="3 4">
    <name type="scientific">Mortierella polycephala</name>
    <dbReference type="NCBI Taxonomy" id="41804"/>
    <lineage>
        <taxon>Eukaryota</taxon>
        <taxon>Fungi</taxon>
        <taxon>Fungi incertae sedis</taxon>
        <taxon>Mucoromycota</taxon>
        <taxon>Mortierellomycotina</taxon>
        <taxon>Mortierellomycetes</taxon>
        <taxon>Mortierellales</taxon>
        <taxon>Mortierellaceae</taxon>
        <taxon>Mortierella</taxon>
    </lineage>
</organism>
<reference evidence="3" key="1">
    <citation type="journal article" date="2020" name="Fungal Divers.">
        <title>Resolving the Mortierellaceae phylogeny through synthesis of multi-gene phylogenetics and phylogenomics.</title>
        <authorList>
            <person name="Vandepol N."/>
            <person name="Liber J."/>
            <person name="Desiro A."/>
            <person name="Na H."/>
            <person name="Kennedy M."/>
            <person name="Barry K."/>
            <person name="Grigoriev I.V."/>
            <person name="Miller A.N."/>
            <person name="O'Donnell K."/>
            <person name="Stajich J.E."/>
            <person name="Bonito G."/>
        </authorList>
    </citation>
    <scope>NUCLEOTIDE SEQUENCE</scope>
    <source>
        <strain evidence="3">KOD948</strain>
    </source>
</reference>
<evidence type="ECO:0000313" key="4">
    <source>
        <dbReference type="Proteomes" id="UP000726737"/>
    </source>
</evidence>
<feature type="region of interest" description="Disordered" evidence="1">
    <location>
        <begin position="577"/>
        <end position="635"/>
    </location>
</feature>
<feature type="compositionally biased region" description="Basic and acidic residues" evidence="1">
    <location>
        <begin position="1161"/>
        <end position="1183"/>
    </location>
</feature>
<feature type="compositionally biased region" description="Basic residues" evidence="1">
    <location>
        <begin position="985"/>
        <end position="995"/>
    </location>
</feature>
<feature type="compositionally biased region" description="Basic and acidic residues" evidence="1">
    <location>
        <begin position="801"/>
        <end position="818"/>
    </location>
</feature>
<feature type="compositionally biased region" description="Polar residues" evidence="1">
    <location>
        <begin position="1390"/>
        <end position="1403"/>
    </location>
</feature>
<accession>A0A9P6U458</accession>
<feature type="region of interest" description="Disordered" evidence="1">
    <location>
        <begin position="1356"/>
        <end position="1413"/>
    </location>
</feature>
<feature type="compositionally biased region" description="Polar residues" evidence="1">
    <location>
        <begin position="934"/>
        <end position="958"/>
    </location>
</feature>
<feature type="compositionally biased region" description="Polar residues" evidence="1">
    <location>
        <begin position="820"/>
        <end position="833"/>
    </location>
</feature>
<sequence>MTGTKKNIFWKMAIGLIIIYGIVAAVNIGCYIEQKVIYNHISGPEVRELQLEAIRLDLIEESVLKAHERFLSCAGETTLDRLEIGVPNWNHLIRVEKDLHARPLEAVYILHQMLMLLTCGWVSVYLFIPLVRHHRRGPIGKPVDSDMLAVGVWYLTCIMSITVAYATLNIYFCFSLEHIFLPQAQALDLSLRSTIASIFILPAPPLLIRFYRQRFRSHSKGTGSFSGGGGMYLPRERFDSTGSNMDGPGSFSNESNIPYPFTMEGSWGGNDSHPQESIDNATKQGGACAITYSNTNRDSQSTMAATRLKLFHHTRNRGASMESSKVFNQDFEPEEQMDIPLTPDDSHRSDLFDQYTNMDVINTRSQPGDSTIYQIPTHTLGNEKDNYQSKIPLAGHNRAGMGSPHQLVTLSASNTTATPLGTAKNQGTLTEKSSKDVIMPKGIIPHSLDRDDNRHDPASLLMDANSRRSGNLVGGGDVVGSTGWEMGGWGHIRQTTDGNENSLSHPLEQPYPSVPPSPSPSPSPSPRSMTRDTRANRPSHPSGERVVEHASPHHGLTGLQKQLAEYQSALLPGAIAMQEGGSRGPPSVTFDSRDGGDSEANESRGNSMDGQTRRPAARGRRDSFILNDAPPLDQLSFMGNERQCTATASPMSSDAIQGTKDSTKQYPGHLAHSVDSLHWSKGSTSSAPGRKVDYADGAQNPVAQGGFHPPLFTAMTTEKPITGFKKKWLAGRRSNEPDRVLPSKKFEMDYSQATTATSGNDIKASKYNSGGSITGMENSQPAKGSRLGMFSKVLSGAANKGTERSRQSHGADIDKEAGTMDSSNKTMAKSSTVAHAAVSVPATVEALALASTRSHLDDEDEDKGLQYYYPDPYSSFVEFKRPQRMDQAVSPAAARDRTASLTAPARHPLTPTFPNDRSGPSAIRGPNARPIKGSQASKKSPRSDASASSPQSNYTNTIPSPTSGPPHSSSLGSLLSRSASGSKRLGSKVKARGSRSKSDVAPSRTSLDGVQSPTTALPITATRKPSIPAVPAISQPTQTSLSPPPRQSWMRSKSFQGPTSAASALLLYKMPGNESEQPMSINTQLANEHGAVDMVPSSSGTRSSLASSLGSPTMGSLSPTLSATNEGPERAKRNSPSSPVLSPSTSAFTRLGGLKPRHDYRHNSFDRESEHHTDMGGNGKERTGFSTAAMDRRRASNRHQQSIDNLASAYYYKRASELNNHHGETGSESMRDHHSLPSIDLSNSGFSYYGSGGMDSGRCSPTPRNQSPNQSDAQSGHRDSLNYRRPSSSSNRYTPQSHQRGKASLDYSIPESISPVMNTSSASGDSATNENGRTESLTNNMHLMGDDPWTQALIARAQGGGGSGSHQNATGTSPQSPNQGGSGGGGYQILHQQGQHARATSPSAEEAVWIMPR</sequence>
<feature type="compositionally biased region" description="Low complexity" evidence="1">
    <location>
        <begin position="1096"/>
        <end position="1113"/>
    </location>
</feature>
<keyword evidence="2" id="KW-0812">Transmembrane</keyword>
<evidence type="ECO:0000313" key="3">
    <source>
        <dbReference type="EMBL" id="KAG0259795.1"/>
    </source>
</evidence>
<feature type="compositionally biased region" description="Polar residues" evidence="1">
    <location>
        <begin position="1114"/>
        <end position="1125"/>
    </location>
</feature>
<feature type="compositionally biased region" description="Low complexity" evidence="1">
    <location>
        <begin position="959"/>
        <end position="984"/>
    </location>
</feature>
<name>A0A9P6U458_9FUNG</name>
<proteinExistence type="predicted"/>
<feature type="region of interest" description="Disordered" evidence="1">
    <location>
        <begin position="753"/>
        <end position="836"/>
    </location>
</feature>
<dbReference type="Proteomes" id="UP000726737">
    <property type="component" value="Unassembled WGS sequence"/>
</dbReference>